<protein>
    <submittedName>
        <fullName evidence="1">GLPGLI family protein</fullName>
    </submittedName>
</protein>
<dbReference type="EMBL" id="JAABOO010000004">
    <property type="protein sequence ID" value="NER15100.1"/>
    <property type="molecule type" value="Genomic_DNA"/>
</dbReference>
<dbReference type="Pfam" id="PF09697">
    <property type="entry name" value="Porph_ging"/>
    <property type="match status" value="1"/>
</dbReference>
<dbReference type="RefSeq" id="WP_163608398.1">
    <property type="nucleotide sequence ID" value="NZ_JAABOO010000004.1"/>
</dbReference>
<gene>
    <name evidence="1" type="ORF">GWK08_16720</name>
</gene>
<dbReference type="Proteomes" id="UP000468581">
    <property type="component" value="Unassembled WGS sequence"/>
</dbReference>
<comment type="caution">
    <text evidence="1">The sequence shown here is derived from an EMBL/GenBank/DDBJ whole genome shotgun (WGS) entry which is preliminary data.</text>
</comment>
<dbReference type="AlphaFoldDB" id="A0A6P0URE1"/>
<dbReference type="InterPro" id="IPR005901">
    <property type="entry name" value="GLPGLI"/>
</dbReference>
<dbReference type="NCBIfam" id="TIGR01200">
    <property type="entry name" value="GLPGLI"/>
    <property type="match status" value="1"/>
</dbReference>
<proteinExistence type="predicted"/>
<reference evidence="1 2" key="1">
    <citation type="submission" date="2020-01" db="EMBL/GenBank/DDBJ databases">
        <title>Leptobacterium flavescens.</title>
        <authorList>
            <person name="Wang G."/>
        </authorList>
    </citation>
    <scope>NUCLEOTIDE SEQUENCE [LARGE SCALE GENOMIC DNA]</scope>
    <source>
        <strain evidence="1 2">KCTC 22160</strain>
    </source>
</reference>
<keyword evidence="2" id="KW-1185">Reference proteome</keyword>
<accession>A0A6P0URE1</accession>
<evidence type="ECO:0000313" key="2">
    <source>
        <dbReference type="Proteomes" id="UP000468581"/>
    </source>
</evidence>
<evidence type="ECO:0000313" key="1">
    <source>
        <dbReference type="EMBL" id="NER15100.1"/>
    </source>
</evidence>
<name>A0A6P0URE1_9FLAO</name>
<organism evidence="1 2">
    <name type="scientific">Leptobacterium flavescens</name>
    <dbReference type="NCBI Taxonomy" id="472055"/>
    <lineage>
        <taxon>Bacteria</taxon>
        <taxon>Pseudomonadati</taxon>
        <taxon>Bacteroidota</taxon>
        <taxon>Flavobacteriia</taxon>
        <taxon>Flavobacteriales</taxon>
        <taxon>Flavobacteriaceae</taxon>
        <taxon>Leptobacterium</taxon>
    </lineage>
</organism>
<sequence>MSSTNYILFLFTVIFFFVGPVPAQVKKLEATYKVEVNRKKNRLPSRHSLRIDQIFQQVDHIKMDLLYNNGKSSFKVRETWGLDFRTELNRKIAEIIADVFNDRYLTDIEKNALIRQTENEGVIYNITSGFISYKWKLLEETKVINGYHCLKAISHKSVKDRSGKTTVLEIIAWYTPEIPLPLGPKDYTGLPGLILQLKEDSRRIYTLSFVKVNPDWDIVIEQPREGKNVTKQEYHKITSNKYKELIDKN</sequence>